<name>A0A1F5FTS2_9BACT</name>
<dbReference type="InterPro" id="IPR000831">
    <property type="entry name" value="Trp_repress"/>
</dbReference>
<dbReference type="InterPro" id="IPR010921">
    <property type="entry name" value="Trp_repressor/repl_initiator"/>
</dbReference>
<dbReference type="Proteomes" id="UP000179237">
    <property type="component" value="Unassembled WGS sequence"/>
</dbReference>
<organism evidence="1 2">
    <name type="scientific">Candidatus Collierbacteria bacterium RIFOXYD1_FULL_40_9</name>
    <dbReference type="NCBI Taxonomy" id="1817731"/>
    <lineage>
        <taxon>Bacteria</taxon>
        <taxon>Candidatus Collieribacteriota</taxon>
    </lineage>
</organism>
<dbReference type="Gene3D" id="1.10.1270.10">
    <property type="entry name" value="TrpR-like"/>
    <property type="match status" value="1"/>
</dbReference>
<dbReference type="InterPro" id="IPR038116">
    <property type="entry name" value="TrpR-like_sf"/>
</dbReference>
<dbReference type="Pfam" id="PF01371">
    <property type="entry name" value="Trp_repressor"/>
    <property type="match status" value="1"/>
</dbReference>
<protein>
    <recommendedName>
        <fullName evidence="3">TrpR-related protein YerC/YecD</fullName>
    </recommendedName>
</protein>
<gene>
    <name evidence="1" type="ORF">A2572_02240</name>
</gene>
<comment type="caution">
    <text evidence="1">The sequence shown here is derived from an EMBL/GenBank/DDBJ whole genome shotgun (WGS) entry which is preliminary data.</text>
</comment>
<dbReference type="GO" id="GO:0043565">
    <property type="term" value="F:sequence-specific DNA binding"/>
    <property type="evidence" value="ECO:0007669"/>
    <property type="project" value="InterPro"/>
</dbReference>
<reference evidence="1 2" key="1">
    <citation type="journal article" date="2016" name="Nat. Commun.">
        <title>Thousands of microbial genomes shed light on interconnected biogeochemical processes in an aquifer system.</title>
        <authorList>
            <person name="Anantharaman K."/>
            <person name="Brown C.T."/>
            <person name="Hug L.A."/>
            <person name="Sharon I."/>
            <person name="Castelle C.J."/>
            <person name="Probst A.J."/>
            <person name="Thomas B.C."/>
            <person name="Singh A."/>
            <person name="Wilkins M.J."/>
            <person name="Karaoz U."/>
            <person name="Brodie E.L."/>
            <person name="Williams K.H."/>
            <person name="Hubbard S.S."/>
            <person name="Banfield J.F."/>
        </authorList>
    </citation>
    <scope>NUCLEOTIDE SEQUENCE [LARGE SCALE GENOMIC DNA]</scope>
</reference>
<evidence type="ECO:0000313" key="1">
    <source>
        <dbReference type="EMBL" id="OGD83007.1"/>
    </source>
</evidence>
<evidence type="ECO:0008006" key="3">
    <source>
        <dbReference type="Google" id="ProtNLM"/>
    </source>
</evidence>
<dbReference type="SUPFAM" id="SSF48295">
    <property type="entry name" value="TrpR-like"/>
    <property type="match status" value="1"/>
</dbReference>
<dbReference type="AlphaFoldDB" id="A0A1F5FTS2"/>
<accession>A0A1F5FTS2</accession>
<dbReference type="GO" id="GO:0003700">
    <property type="term" value="F:DNA-binding transcription factor activity"/>
    <property type="evidence" value="ECO:0007669"/>
    <property type="project" value="InterPro"/>
</dbReference>
<evidence type="ECO:0000313" key="2">
    <source>
        <dbReference type="Proteomes" id="UP000179237"/>
    </source>
</evidence>
<dbReference type="EMBL" id="MFAQ01000032">
    <property type="protein sequence ID" value="OGD83007.1"/>
    <property type="molecule type" value="Genomic_DNA"/>
</dbReference>
<sequence>MQLSQNKLNKTIEKQLEKMLWGILAETDEPEKVERILSEILTETEKTAMLKRLGIAIYLDKNRSYEDIKNNIKVSSATIASVADKLGNQGWQEIVKMVKADEWASEWTDKLSKKFKRIFG</sequence>
<proteinExistence type="predicted"/>